<feature type="transmembrane region" description="Helical" evidence="1">
    <location>
        <begin position="28"/>
        <end position="48"/>
    </location>
</feature>
<keyword evidence="1" id="KW-0812">Transmembrane</keyword>
<dbReference type="Pfam" id="PF06686">
    <property type="entry name" value="SpoIIIAC"/>
    <property type="match status" value="2"/>
</dbReference>
<feature type="transmembrane region" description="Helical" evidence="1">
    <location>
        <begin position="6"/>
        <end position="21"/>
    </location>
</feature>
<organism evidence="2 3">
    <name type="scientific">Sarcina ventriculi</name>
    <name type="common">Clostridium ventriculi</name>
    <dbReference type="NCBI Taxonomy" id="1267"/>
    <lineage>
        <taxon>Bacteria</taxon>
        <taxon>Bacillati</taxon>
        <taxon>Bacillota</taxon>
        <taxon>Clostridia</taxon>
        <taxon>Eubacteriales</taxon>
        <taxon>Clostridiaceae</taxon>
        <taxon>Sarcina</taxon>
    </lineage>
</organism>
<dbReference type="RefSeq" id="WP_055257273.1">
    <property type="nucleotide sequence ID" value="NZ_BCMV01000062.1"/>
</dbReference>
<evidence type="ECO:0000313" key="2">
    <source>
        <dbReference type="EMBL" id="CUN51250.1"/>
    </source>
</evidence>
<sequence length="128" mass="14283">MDAVIQVVTFSLVVMFLYLVLKESKSTVASMLLLISGIIIYIFIFPYVKEIMEFVKTMTNSSGIDVTYIQIVMKIIAISYLATFSSVLCKDVGINSIATKVEFTAKIMILLLAMPIMKNVLDSILKIL</sequence>
<keyword evidence="1" id="KW-1133">Transmembrane helix</keyword>
<proteinExistence type="predicted"/>
<dbReference type="Proteomes" id="UP000095488">
    <property type="component" value="Unassembled WGS sequence"/>
</dbReference>
<keyword evidence="1" id="KW-0472">Membrane</keyword>
<feature type="transmembrane region" description="Helical" evidence="1">
    <location>
        <begin position="68"/>
        <end position="89"/>
    </location>
</feature>
<dbReference type="EMBL" id="CYZR01000001">
    <property type="protein sequence ID" value="CUN51250.1"/>
    <property type="molecule type" value="Genomic_DNA"/>
</dbReference>
<accession>A0ABP2ARD4</accession>
<gene>
    <name evidence="2" type="ORF">ERS852473_00385</name>
</gene>
<evidence type="ECO:0000256" key="1">
    <source>
        <dbReference type="SAM" id="Phobius"/>
    </source>
</evidence>
<reference evidence="2 3" key="1">
    <citation type="submission" date="2015-09" db="EMBL/GenBank/DDBJ databases">
        <authorList>
            <consortium name="Pathogen Informatics"/>
            <person name="Wu L."/>
            <person name="Ma J."/>
        </authorList>
    </citation>
    <scope>NUCLEOTIDE SEQUENCE [LARGE SCALE GENOMIC DNA]</scope>
    <source>
        <strain evidence="2 3">2789STDY5834858</strain>
    </source>
</reference>
<protein>
    <submittedName>
        <fullName evidence="2">Stage III sporulation protein AD</fullName>
    </submittedName>
</protein>
<dbReference type="InterPro" id="IPR014211">
    <property type="entry name" value="Spore_III_AD"/>
</dbReference>
<comment type="caution">
    <text evidence="2">The sequence shown here is derived from an EMBL/GenBank/DDBJ whole genome shotgun (WGS) entry which is preliminary data.</text>
</comment>
<keyword evidence="3" id="KW-1185">Reference proteome</keyword>
<dbReference type="InterPro" id="IPR025664">
    <property type="entry name" value="Spore_III_AC/AD"/>
</dbReference>
<dbReference type="NCBIfam" id="TIGR02849">
    <property type="entry name" value="spore_III_AD"/>
    <property type="match status" value="1"/>
</dbReference>
<name>A0ABP2ARD4_SARVE</name>
<evidence type="ECO:0000313" key="3">
    <source>
        <dbReference type="Proteomes" id="UP000095488"/>
    </source>
</evidence>